<feature type="domain" description="SGNH" evidence="3">
    <location>
        <begin position="333"/>
        <end position="569"/>
    </location>
</feature>
<evidence type="ECO:0000259" key="2">
    <source>
        <dbReference type="Pfam" id="PF01757"/>
    </source>
</evidence>
<keyword evidence="4" id="KW-0808">Transferase</keyword>
<dbReference type="EMBL" id="FRBR01000004">
    <property type="protein sequence ID" value="SHL65292.1"/>
    <property type="molecule type" value="Genomic_DNA"/>
</dbReference>
<reference evidence="4 5" key="1">
    <citation type="submission" date="2016-11" db="EMBL/GenBank/DDBJ databases">
        <authorList>
            <person name="Jaros S."/>
            <person name="Januszkiewicz K."/>
            <person name="Wedrychowicz H."/>
        </authorList>
    </citation>
    <scope>NUCLEOTIDE SEQUENCE [LARGE SCALE GENOMIC DNA]</scope>
    <source>
        <strain evidence="4 5">DSM 29589</strain>
    </source>
</reference>
<accession>A0A1M7CDG3</accession>
<feature type="transmembrane region" description="Helical" evidence="1">
    <location>
        <begin position="209"/>
        <end position="229"/>
    </location>
</feature>
<feature type="transmembrane region" description="Helical" evidence="1">
    <location>
        <begin position="95"/>
        <end position="114"/>
    </location>
</feature>
<dbReference type="GO" id="GO:0016747">
    <property type="term" value="F:acyltransferase activity, transferring groups other than amino-acyl groups"/>
    <property type="evidence" value="ECO:0007669"/>
    <property type="project" value="InterPro"/>
</dbReference>
<dbReference type="STRING" id="337701.SAMN05444398_104199"/>
<keyword evidence="1" id="KW-1133">Transmembrane helix</keyword>
<feature type="transmembrane region" description="Helical" evidence="1">
    <location>
        <begin position="241"/>
        <end position="258"/>
    </location>
</feature>
<keyword evidence="4" id="KW-0012">Acyltransferase</keyword>
<dbReference type="InterPro" id="IPR043968">
    <property type="entry name" value="SGNH"/>
</dbReference>
<feature type="transmembrane region" description="Helical" evidence="1">
    <location>
        <begin position="174"/>
        <end position="197"/>
    </location>
</feature>
<dbReference type="PANTHER" id="PTHR23028:SF53">
    <property type="entry name" value="ACYL_TRANSF_3 DOMAIN-CONTAINING PROTEIN"/>
    <property type="match status" value="1"/>
</dbReference>
<keyword evidence="5" id="KW-1185">Reference proteome</keyword>
<feature type="transmembrane region" description="Helical" evidence="1">
    <location>
        <begin position="120"/>
        <end position="141"/>
    </location>
</feature>
<feature type="transmembrane region" description="Helical" evidence="1">
    <location>
        <begin position="148"/>
        <end position="168"/>
    </location>
</feature>
<protein>
    <submittedName>
        <fullName evidence="4">Peptidoglycan/LPS O-acetylase OafA/YrhL, contains acyltransferase and SGNH-hydrolase domains</fullName>
    </submittedName>
</protein>
<keyword evidence="4" id="KW-0378">Hydrolase</keyword>
<keyword evidence="1" id="KW-0472">Membrane</keyword>
<dbReference type="Pfam" id="PF19040">
    <property type="entry name" value="SGNH"/>
    <property type="match status" value="1"/>
</dbReference>
<dbReference type="Pfam" id="PF01757">
    <property type="entry name" value="Acyl_transf_3"/>
    <property type="match status" value="1"/>
</dbReference>
<feature type="domain" description="Acyltransferase 3" evidence="2">
    <location>
        <begin position="53"/>
        <end position="256"/>
    </location>
</feature>
<name>A0A1M7CDG3_9RHOB</name>
<gene>
    <name evidence="4" type="ORF">SAMN05444398_104199</name>
</gene>
<organism evidence="4 5">
    <name type="scientific">Roseovarius pacificus</name>
    <dbReference type="NCBI Taxonomy" id="337701"/>
    <lineage>
        <taxon>Bacteria</taxon>
        <taxon>Pseudomonadati</taxon>
        <taxon>Pseudomonadota</taxon>
        <taxon>Alphaproteobacteria</taxon>
        <taxon>Rhodobacterales</taxon>
        <taxon>Roseobacteraceae</taxon>
        <taxon>Roseovarius</taxon>
    </lineage>
</organism>
<dbReference type="GO" id="GO:0016020">
    <property type="term" value="C:membrane"/>
    <property type="evidence" value="ECO:0007669"/>
    <property type="project" value="TreeGrafter"/>
</dbReference>
<evidence type="ECO:0000313" key="4">
    <source>
        <dbReference type="EMBL" id="SHL65292.1"/>
    </source>
</evidence>
<feature type="transmembrane region" description="Helical" evidence="1">
    <location>
        <begin position="278"/>
        <end position="296"/>
    </location>
</feature>
<dbReference type="InterPro" id="IPR002656">
    <property type="entry name" value="Acyl_transf_3_dom"/>
</dbReference>
<evidence type="ECO:0000259" key="3">
    <source>
        <dbReference type="Pfam" id="PF19040"/>
    </source>
</evidence>
<sequence>MMRSDQTSSLRNEVALVRCFILSPAHYEDLGLATQAAVLSLSNILFWTQSGYFDTEAIHKPLLHTWSLAVEEQFYFVWPLVLVLLLKITSLTRTLAIFAAASVISLAAAEYMLGRDPSGAFFLPVFRVYEFGFGATLALTGKIARPGAVAHFSSLAGLVLVLGGSLVFTEHQRFPGLAALVPCLGAALLIYAGPQAILNRVLTLQPIRYIGLISYSLYLVHWPMLVYFAYYHNIPDSPAEIAMLSLAAVALGGLFYHFVETPFRRRTPARFRISGKQLGISAFVGAVAITLTGGKIDEKHGYPERLSGEMRALQERIEAAGIGREEAIRLTTCHFTPETAEQLARDFTGCLPERAENAIVVLGDSHAADIWAGLSRAYPDHAVVQFTGAGCDRGRDPGEAGLIDWAHCDSLQEISGRWISGNKADVAAVIYSQRAASMMIGDPVMDSASLAPDLQRLDALEADLSRVAEQGVPVLFWGPRPEFHPSLDVATGTFPTLEALLAIYGEADMTPYRQLDDTLAARFADSPVTYFSSFVPLCTPECLLLIDGGEPAITDYAHWSPAGARLAISRIVTGTPVLEDLLGFPDVASTSQ</sequence>
<dbReference type="GO" id="GO:0009103">
    <property type="term" value="P:lipopolysaccharide biosynthetic process"/>
    <property type="evidence" value="ECO:0007669"/>
    <property type="project" value="TreeGrafter"/>
</dbReference>
<dbReference type="GO" id="GO:0016787">
    <property type="term" value="F:hydrolase activity"/>
    <property type="evidence" value="ECO:0007669"/>
    <property type="project" value="UniProtKB-KW"/>
</dbReference>
<dbReference type="Proteomes" id="UP000183974">
    <property type="component" value="Unassembled WGS sequence"/>
</dbReference>
<dbReference type="PANTHER" id="PTHR23028">
    <property type="entry name" value="ACETYLTRANSFERASE"/>
    <property type="match status" value="1"/>
</dbReference>
<proteinExistence type="predicted"/>
<dbReference type="AlphaFoldDB" id="A0A1M7CDG3"/>
<evidence type="ECO:0000256" key="1">
    <source>
        <dbReference type="SAM" id="Phobius"/>
    </source>
</evidence>
<dbReference type="InterPro" id="IPR050879">
    <property type="entry name" value="Acyltransferase_3"/>
</dbReference>
<evidence type="ECO:0000313" key="5">
    <source>
        <dbReference type="Proteomes" id="UP000183974"/>
    </source>
</evidence>
<keyword evidence="1" id="KW-0812">Transmembrane</keyword>